<dbReference type="Proteomes" id="UP000631694">
    <property type="component" value="Unassembled WGS sequence"/>
</dbReference>
<dbReference type="RefSeq" id="WP_197311228.1">
    <property type="nucleotide sequence ID" value="NZ_JADZLT010000050.1"/>
</dbReference>
<organism evidence="1 2">
    <name type="scientific">Methylobrevis albus</name>
    <dbReference type="NCBI Taxonomy" id="2793297"/>
    <lineage>
        <taxon>Bacteria</taxon>
        <taxon>Pseudomonadati</taxon>
        <taxon>Pseudomonadota</taxon>
        <taxon>Alphaproteobacteria</taxon>
        <taxon>Hyphomicrobiales</taxon>
        <taxon>Pleomorphomonadaceae</taxon>
        <taxon>Methylobrevis</taxon>
    </lineage>
</organism>
<proteinExistence type="predicted"/>
<gene>
    <name evidence="1" type="ORF">I5731_09915</name>
</gene>
<sequence>MAASLVSACATTHGGDAPIKVEANDFHAISMMVWHPSTCAAGALAEVRVTEEPKHGEIIVTKLPLTQDNPSKTCFNKDILARVIIYKPNKDYRGPDSFAIKYSRQLDDRDMRKGWSSDRFEVIVE</sequence>
<evidence type="ECO:0000313" key="2">
    <source>
        <dbReference type="Proteomes" id="UP000631694"/>
    </source>
</evidence>
<protein>
    <submittedName>
        <fullName evidence="1">Uncharacterized protein</fullName>
    </submittedName>
</protein>
<comment type="caution">
    <text evidence="1">The sequence shown here is derived from an EMBL/GenBank/DDBJ whole genome shotgun (WGS) entry which is preliminary data.</text>
</comment>
<evidence type="ECO:0000313" key="1">
    <source>
        <dbReference type="EMBL" id="MBH0238137.1"/>
    </source>
</evidence>
<dbReference type="EMBL" id="JADZLT010000050">
    <property type="protein sequence ID" value="MBH0238137.1"/>
    <property type="molecule type" value="Genomic_DNA"/>
</dbReference>
<dbReference type="AlphaFoldDB" id="A0A931I1L3"/>
<reference evidence="1" key="1">
    <citation type="submission" date="2020-12" db="EMBL/GenBank/DDBJ databases">
        <title>Methylobrevis albus sp. nov., isolated from fresh water lack sediment.</title>
        <authorList>
            <person name="Zou Q."/>
        </authorList>
    </citation>
    <scope>NUCLEOTIDE SEQUENCE</scope>
    <source>
        <strain evidence="1">L22</strain>
    </source>
</reference>
<keyword evidence="2" id="KW-1185">Reference proteome</keyword>
<name>A0A931I1L3_9HYPH</name>
<accession>A0A931I1L3</accession>